<reference evidence="14 15" key="1">
    <citation type="submission" date="2022-09" db="EMBL/GenBank/DDBJ databases">
        <title>Chelativorans salina sp. nov., a novel slightly halophilic bacterium isolated from a saline lake sediment enrichment.</title>
        <authorList>
            <person name="Gao L."/>
            <person name="Fang B.-Z."/>
            <person name="Li W.-J."/>
        </authorList>
    </citation>
    <scope>NUCLEOTIDE SEQUENCE [LARGE SCALE GENOMIC DNA]</scope>
    <source>
        <strain evidence="14 15">EGI FJ00035</strain>
    </source>
</reference>
<dbReference type="InterPro" id="IPR011611">
    <property type="entry name" value="PfkB_dom"/>
</dbReference>
<evidence type="ECO:0000256" key="1">
    <source>
        <dbReference type="ARBA" id="ARBA00005380"/>
    </source>
</evidence>
<feature type="binding site" evidence="12">
    <location>
        <begin position="243"/>
        <end position="244"/>
    </location>
    <ligand>
        <name>ATP</name>
        <dbReference type="ChEBI" id="CHEBI:30616"/>
    </ligand>
</feature>
<dbReference type="EMBL" id="JAOCZP010000005">
    <property type="protein sequence ID" value="MCT7376906.1"/>
    <property type="molecule type" value="Genomic_DNA"/>
</dbReference>
<dbReference type="InterPro" id="IPR002173">
    <property type="entry name" value="Carboh/pur_kinase_PfkB_CS"/>
</dbReference>
<keyword evidence="10 12" id="KW-0630">Potassium</keyword>
<evidence type="ECO:0000256" key="8">
    <source>
        <dbReference type="ARBA" id="ARBA00022840"/>
    </source>
</evidence>
<dbReference type="InterPro" id="IPR002139">
    <property type="entry name" value="Ribo/fructo_kinase"/>
</dbReference>
<dbReference type="InterPro" id="IPR011877">
    <property type="entry name" value="Ribokinase"/>
</dbReference>
<name>A0ABT2LRC6_9HYPH</name>
<comment type="similarity">
    <text evidence="12">Belongs to the carbohydrate kinase PfkB family. Ribokinase subfamily.</text>
</comment>
<dbReference type="HAMAP" id="MF_01987">
    <property type="entry name" value="Ribokinase"/>
    <property type="match status" value="1"/>
</dbReference>
<evidence type="ECO:0000256" key="10">
    <source>
        <dbReference type="ARBA" id="ARBA00022958"/>
    </source>
</evidence>
<comment type="catalytic activity">
    <reaction evidence="12">
        <text>D-ribose + ATP = D-ribose 5-phosphate + ADP + H(+)</text>
        <dbReference type="Rhea" id="RHEA:13697"/>
        <dbReference type="ChEBI" id="CHEBI:15378"/>
        <dbReference type="ChEBI" id="CHEBI:30616"/>
        <dbReference type="ChEBI" id="CHEBI:47013"/>
        <dbReference type="ChEBI" id="CHEBI:78346"/>
        <dbReference type="ChEBI" id="CHEBI:456216"/>
        <dbReference type="EC" id="2.7.1.15"/>
    </reaction>
</comment>
<evidence type="ECO:0000256" key="3">
    <source>
        <dbReference type="ARBA" id="ARBA00016943"/>
    </source>
</evidence>
<accession>A0ABT2LRC6</accession>
<evidence type="ECO:0000256" key="6">
    <source>
        <dbReference type="ARBA" id="ARBA00022741"/>
    </source>
</evidence>
<evidence type="ECO:0000256" key="12">
    <source>
        <dbReference type="HAMAP-Rule" id="MF_01987"/>
    </source>
</evidence>
<comment type="cofactor">
    <cofactor evidence="12">
        <name>Mg(2+)</name>
        <dbReference type="ChEBI" id="CHEBI:18420"/>
    </cofactor>
    <text evidence="12">Requires a divalent cation, most likely magnesium in vivo, as an electrophilic catalyst to aid phosphoryl group transfer. It is the chelate of the metal and the nucleotide that is the actual substrate.</text>
</comment>
<feature type="binding site" evidence="12">
    <location>
        <position position="276"/>
    </location>
    <ligand>
        <name>K(+)</name>
        <dbReference type="ChEBI" id="CHEBI:29103"/>
    </ligand>
</feature>
<feature type="active site" description="Proton acceptor" evidence="12">
    <location>
        <position position="244"/>
    </location>
</feature>
<organism evidence="14 15">
    <name type="scientific">Chelativorans salis</name>
    <dbReference type="NCBI Taxonomy" id="2978478"/>
    <lineage>
        <taxon>Bacteria</taxon>
        <taxon>Pseudomonadati</taxon>
        <taxon>Pseudomonadota</taxon>
        <taxon>Alphaproteobacteria</taxon>
        <taxon>Hyphomicrobiales</taxon>
        <taxon>Phyllobacteriaceae</taxon>
        <taxon>Chelativorans</taxon>
    </lineage>
</organism>
<feature type="binding site" evidence="12">
    <location>
        <position position="238"/>
    </location>
    <ligand>
        <name>K(+)</name>
        <dbReference type="ChEBI" id="CHEBI:29103"/>
    </ligand>
</feature>
<keyword evidence="12" id="KW-0963">Cytoplasm</keyword>
<feature type="domain" description="Carbohydrate kinase PfkB" evidence="13">
    <location>
        <begin position="7"/>
        <end position="287"/>
    </location>
</feature>
<evidence type="ECO:0000256" key="11">
    <source>
        <dbReference type="ARBA" id="ARBA00023277"/>
    </source>
</evidence>
<feature type="binding site" evidence="12">
    <location>
        <position position="279"/>
    </location>
    <ligand>
        <name>K(+)</name>
        <dbReference type="ChEBI" id="CHEBI:29103"/>
    </ligand>
</feature>
<feature type="binding site" evidence="12">
    <location>
        <position position="244"/>
    </location>
    <ligand>
        <name>substrate</name>
    </ligand>
</feature>
<keyword evidence="11 12" id="KW-0119">Carbohydrate metabolism</keyword>
<dbReference type="Pfam" id="PF00294">
    <property type="entry name" value="PfkB"/>
    <property type="match status" value="1"/>
</dbReference>
<sequence>MQAFVIGNVTVDETIAIDDWPQPGTSILGAQTTRDLGGKGCNQAIVMARCGLPTSLIAATGDDFRAAMIREQLGRERIACRLVQLEDHASDLSMILTKPDGENAIVTTTDCASRLSALETQAALNDAAAGDLAVFQGNLNGETSTTALKAAREKGMTTAFNPSPVRPYFGQLWPLINVVFMNRGEARALTGATDAEAARRLLAQGVSSIVVTLGAEGALLVVADGALHVPAEICAVIDTTGAGDTFMAVALASAALRGTALDRRAISDAGKAAAITVGRRGTHSAFPSSRELQAILAAR</sequence>
<evidence type="ECO:0000256" key="7">
    <source>
        <dbReference type="ARBA" id="ARBA00022777"/>
    </source>
</evidence>
<comment type="caution">
    <text evidence="14">The sequence shown here is derived from an EMBL/GenBank/DDBJ whole genome shotgun (WGS) entry which is preliminary data.</text>
</comment>
<comment type="function">
    <text evidence="12">Catalyzes the phosphorylation of ribose at O-5 in a reaction requiring ATP and magnesium. The resulting D-ribose-5-phosphate can then be used either for sythesis of nucleotides, histidine, and tryptophan, or as a component of the pentose phosphate pathway.</text>
</comment>
<keyword evidence="9 12" id="KW-0460">Magnesium</keyword>
<dbReference type="PRINTS" id="PR00990">
    <property type="entry name" value="RIBOKINASE"/>
</dbReference>
<comment type="similarity">
    <text evidence="1">Belongs to the carbohydrate kinase pfkB family.</text>
</comment>
<dbReference type="RefSeq" id="WP_260905140.1">
    <property type="nucleotide sequence ID" value="NZ_JAOCZP010000005.1"/>
</dbReference>
<evidence type="ECO:0000256" key="5">
    <source>
        <dbReference type="ARBA" id="ARBA00022723"/>
    </source>
</evidence>
<protein>
    <recommendedName>
        <fullName evidence="3 12">Ribokinase</fullName>
        <shortName evidence="12">RK</shortName>
        <ecNumber evidence="2 12">2.7.1.15</ecNumber>
    </recommendedName>
</protein>
<dbReference type="EC" id="2.7.1.15" evidence="2 12"/>
<dbReference type="PANTHER" id="PTHR10584">
    <property type="entry name" value="SUGAR KINASE"/>
    <property type="match status" value="1"/>
</dbReference>
<keyword evidence="7 12" id="KW-0418">Kinase</keyword>
<evidence type="ECO:0000313" key="14">
    <source>
        <dbReference type="EMBL" id="MCT7376906.1"/>
    </source>
</evidence>
<comment type="caution">
    <text evidence="12">Lacks conserved residue(s) required for the propagation of feature annotation.</text>
</comment>
<keyword evidence="15" id="KW-1185">Reference proteome</keyword>
<gene>
    <name evidence="12" type="primary">rbsK</name>
    <name evidence="14" type="ORF">N5A92_17920</name>
</gene>
<comment type="activity regulation">
    <text evidence="12">Activated by a monovalent cation that binds near, but not in, the active site. The most likely occupant of the site in vivo is potassium. Ion binding induces a conformational change that may alter substrate affinity.</text>
</comment>
<dbReference type="Proteomes" id="UP001320831">
    <property type="component" value="Unassembled WGS sequence"/>
</dbReference>
<dbReference type="PANTHER" id="PTHR10584:SF166">
    <property type="entry name" value="RIBOKINASE"/>
    <property type="match status" value="1"/>
</dbReference>
<keyword evidence="4 12" id="KW-0808">Transferase</keyword>
<proteinExistence type="inferred from homology"/>
<keyword evidence="8 12" id="KW-0067">ATP-binding</keyword>
<feature type="binding site" evidence="12">
    <location>
        <begin position="38"/>
        <end position="42"/>
    </location>
    <ligand>
        <name>substrate</name>
    </ligand>
</feature>
<comment type="pathway">
    <text evidence="12">Carbohydrate metabolism; D-ribose degradation; D-ribose 5-phosphate from beta-D-ribopyranose: step 2/2.</text>
</comment>
<feature type="binding site" evidence="12">
    <location>
        <position position="281"/>
    </location>
    <ligand>
        <name>K(+)</name>
        <dbReference type="ChEBI" id="CHEBI:29103"/>
    </ligand>
</feature>
<dbReference type="InterPro" id="IPR029056">
    <property type="entry name" value="Ribokinase-like"/>
</dbReference>
<feature type="binding site" evidence="12">
    <location>
        <position position="240"/>
    </location>
    <ligand>
        <name>K(+)</name>
        <dbReference type="ChEBI" id="CHEBI:29103"/>
    </ligand>
</feature>
<keyword evidence="6 12" id="KW-0547">Nucleotide-binding</keyword>
<dbReference type="PROSITE" id="PS00583">
    <property type="entry name" value="PFKB_KINASES_1"/>
    <property type="match status" value="1"/>
</dbReference>
<evidence type="ECO:0000259" key="13">
    <source>
        <dbReference type="Pfam" id="PF00294"/>
    </source>
</evidence>
<feature type="binding site" evidence="12">
    <location>
        <position position="182"/>
    </location>
    <ligand>
        <name>ATP</name>
        <dbReference type="ChEBI" id="CHEBI:30616"/>
    </ligand>
</feature>
<evidence type="ECO:0000313" key="15">
    <source>
        <dbReference type="Proteomes" id="UP001320831"/>
    </source>
</evidence>
<comment type="subcellular location">
    <subcellularLocation>
        <location evidence="12">Cytoplasm</location>
    </subcellularLocation>
</comment>
<dbReference type="Gene3D" id="3.40.1190.20">
    <property type="match status" value="1"/>
</dbReference>
<dbReference type="SUPFAM" id="SSF53613">
    <property type="entry name" value="Ribokinase-like"/>
    <property type="match status" value="1"/>
</dbReference>
<keyword evidence="5 12" id="KW-0479">Metal-binding</keyword>
<evidence type="ECO:0000256" key="9">
    <source>
        <dbReference type="ARBA" id="ARBA00022842"/>
    </source>
</evidence>
<dbReference type="CDD" id="cd01174">
    <property type="entry name" value="ribokinase"/>
    <property type="match status" value="1"/>
</dbReference>
<feature type="binding site" evidence="12">
    <location>
        <begin position="212"/>
        <end position="217"/>
    </location>
    <ligand>
        <name>ATP</name>
        <dbReference type="ChEBI" id="CHEBI:30616"/>
    </ligand>
</feature>
<feature type="binding site" evidence="12">
    <location>
        <begin position="10"/>
        <end position="12"/>
    </location>
    <ligand>
        <name>substrate</name>
    </ligand>
</feature>
<evidence type="ECO:0000256" key="4">
    <source>
        <dbReference type="ARBA" id="ARBA00022679"/>
    </source>
</evidence>
<evidence type="ECO:0000256" key="2">
    <source>
        <dbReference type="ARBA" id="ARBA00012035"/>
    </source>
</evidence>
<comment type="subunit">
    <text evidence="12">Homodimer.</text>
</comment>